<accession>A0A7W7SIH5</accession>
<dbReference type="Proteomes" id="UP000573327">
    <property type="component" value="Unassembled WGS sequence"/>
</dbReference>
<gene>
    <name evidence="1" type="ORF">F4556_006628</name>
</gene>
<name>A0A7W7SIH5_9ACTN</name>
<sequence>MGPLYLVRNATIAPAAALVCAPYQKVATTARTSAGTRERAVRFLAIPER</sequence>
<evidence type="ECO:0000313" key="2">
    <source>
        <dbReference type="Proteomes" id="UP000573327"/>
    </source>
</evidence>
<evidence type="ECO:0000313" key="1">
    <source>
        <dbReference type="EMBL" id="MBB4951093.1"/>
    </source>
</evidence>
<reference evidence="1 2" key="1">
    <citation type="submission" date="2020-08" db="EMBL/GenBank/DDBJ databases">
        <title>Sequencing the genomes of 1000 actinobacteria strains.</title>
        <authorList>
            <person name="Klenk H.-P."/>
        </authorList>
    </citation>
    <scope>NUCLEOTIDE SEQUENCE [LARGE SCALE GENOMIC DNA]</scope>
    <source>
        <strain evidence="1 2">DSM 44786</strain>
    </source>
</reference>
<protein>
    <submittedName>
        <fullName evidence="1">Uncharacterized protein</fullName>
    </submittedName>
</protein>
<proteinExistence type="predicted"/>
<organism evidence="1 2">
    <name type="scientific">Kitasatospora gansuensis</name>
    <dbReference type="NCBI Taxonomy" id="258050"/>
    <lineage>
        <taxon>Bacteria</taxon>
        <taxon>Bacillati</taxon>
        <taxon>Actinomycetota</taxon>
        <taxon>Actinomycetes</taxon>
        <taxon>Kitasatosporales</taxon>
        <taxon>Streptomycetaceae</taxon>
        <taxon>Kitasatospora</taxon>
    </lineage>
</organism>
<dbReference type="AlphaFoldDB" id="A0A7W7SIH5"/>
<comment type="caution">
    <text evidence="1">The sequence shown here is derived from an EMBL/GenBank/DDBJ whole genome shotgun (WGS) entry which is preliminary data.</text>
</comment>
<dbReference type="EMBL" id="JACHJR010000001">
    <property type="protein sequence ID" value="MBB4951093.1"/>
    <property type="molecule type" value="Genomic_DNA"/>
</dbReference>
<keyword evidence="2" id="KW-1185">Reference proteome</keyword>